<dbReference type="GO" id="GO:0003700">
    <property type="term" value="F:DNA-binding transcription factor activity"/>
    <property type="evidence" value="ECO:0007669"/>
    <property type="project" value="TreeGrafter"/>
</dbReference>
<gene>
    <name evidence="3" type="ORF">SAMN05444336_104264</name>
</gene>
<feature type="domain" description="HTH cro/C1-type" evidence="2">
    <location>
        <begin position="10"/>
        <end position="64"/>
    </location>
</feature>
<proteinExistence type="predicted"/>
<evidence type="ECO:0000259" key="2">
    <source>
        <dbReference type="PROSITE" id="PS50943"/>
    </source>
</evidence>
<dbReference type="OrthoDB" id="7790108at2"/>
<dbReference type="GO" id="GO:0003677">
    <property type="term" value="F:DNA binding"/>
    <property type="evidence" value="ECO:0007669"/>
    <property type="project" value="UniProtKB-KW"/>
</dbReference>
<dbReference type="InterPro" id="IPR001387">
    <property type="entry name" value="Cro/C1-type_HTH"/>
</dbReference>
<dbReference type="GO" id="GO:0005829">
    <property type="term" value="C:cytosol"/>
    <property type="evidence" value="ECO:0007669"/>
    <property type="project" value="TreeGrafter"/>
</dbReference>
<dbReference type="PANTHER" id="PTHR46797:SF1">
    <property type="entry name" value="METHYLPHOSPHONATE SYNTHASE"/>
    <property type="match status" value="1"/>
</dbReference>
<dbReference type="Pfam" id="PF09856">
    <property type="entry name" value="ScfRs"/>
    <property type="match status" value="1"/>
</dbReference>
<dbReference type="STRING" id="356660.SAMN05444336_104264"/>
<dbReference type="EMBL" id="FNMZ01000004">
    <property type="protein sequence ID" value="SDX31299.1"/>
    <property type="molecule type" value="Genomic_DNA"/>
</dbReference>
<reference evidence="3 4" key="1">
    <citation type="submission" date="2016-10" db="EMBL/GenBank/DDBJ databases">
        <authorList>
            <person name="de Groot N.N."/>
        </authorList>
    </citation>
    <scope>NUCLEOTIDE SEQUENCE [LARGE SCALE GENOMIC DNA]</scope>
    <source>
        <strain evidence="3 4">DSM 17890</strain>
    </source>
</reference>
<evidence type="ECO:0000313" key="4">
    <source>
        <dbReference type="Proteomes" id="UP000199118"/>
    </source>
</evidence>
<dbReference type="InterPro" id="IPR050807">
    <property type="entry name" value="TransReg_Diox_bact_type"/>
</dbReference>
<dbReference type="RefSeq" id="WP_092682581.1">
    <property type="nucleotide sequence ID" value="NZ_FNMZ01000004.1"/>
</dbReference>
<sequence length="523" mass="55086">MPTTMIGLRIRERRRAAGLRQVELAERMGISASYLNLIEREKRRASPDLAARAARALGVDPSELDGAVERRLADRMAEIAADPEYSDLGLDADAARDLLGRHPGWGRALARAWASRREAARTVEALSDRLTHDPFLSDAVHRMLTHVAAMRSTSEILEGVDDIEPAQRRRFHEILLTESTRASEVSENLARFFDAAHQGAEASTPVEDVEEAFLDAGNRFASLEPPEPVGGADAHPEAIYGALRATLPGGGAAVAPPEAPPVVRRRALGEAVARQRLAGAIDAEIDARPRLRDGAARRRAEAALIEYAVDAMLMPVAPFAETGRRLGWDLDAMAASFGVSFDAAARRLTSLGGVAATGVGSGGVGSGGGGAIGGGSGGGGSGGGGAPSLATGAPRAAYVRINAAGVALQRRLLPEITLPRHGAACPLWALYRALSQPGVTLRQLAEFPSGERAVFVARAEPPEAPAWGRPLQQQASLIALPGEAAAATVYAPRPRETPEPVGPNCRVCAREDCRWRAEDPVIG</sequence>
<dbReference type="InterPro" id="IPR010982">
    <property type="entry name" value="Lambda_DNA-bd_dom_sf"/>
</dbReference>
<dbReference type="PROSITE" id="PS50943">
    <property type="entry name" value="HTH_CROC1"/>
    <property type="match status" value="1"/>
</dbReference>
<dbReference type="SUPFAM" id="SSF47413">
    <property type="entry name" value="lambda repressor-like DNA-binding domains"/>
    <property type="match status" value="1"/>
</dbReference>
<evidence type="ECO:0000256" key="1">
    <source>
        <dbReference type="ARBA" id="ARBA00023125"/>
    </source>
</evidence>
<dbReference type="Proteomes" id="UP000199118">
    <property type="component" value="Unassembled WGS sequence"/>
</dbReference>
<keyword evidence="4" id="KW-1185">Reference proteome</keyword>
<organism evidence="3 4">
    <name type="scientific">Albimonas donghaensis</name>
    <dbReference type="NCBI Taxonomy" id="356660"/>
    <lineage>
        <taxon>Bacteria</taxon>
        <taxon>Pseudomonadati</taxon>
        <taxon>Pseudomonadota</taxon>
        <taxon>Alphaproteobacteria</taxon>
        <taxon>Rhodobacterales</taxon>
        <taxon>Paracoccaceae</taxon>
        <taxon>Albimonas</taxon>
    </lineage>
</organism>
<dbReference type="Gene3D" id="1.10.260.40">
    <property type="entry name" value="lambda repressor-like DNA-binding domains"/>
    <property type="match status" value="1"/>
</dbReference>
<dbReference type="Pfam" id="PF01381">
    <property type="entry name" value="HTH_3"/>
    <property type="match status" value="1"/>
</dbReference>
<dbReference type="AlphaFoldDB" id="A0A1H3AR24"/>
<accession>A0A1H3AR24</accession>
<dbReference type="SMART" id="SM00530">
    <property type="entry name" value="HTH_XRE"/>
    <property type="match status" value="1"/>
</dbReference>
<name>A0A1H3AR24_9RHOB</name>
<dbReference type="CDD" id="cd00093">
    <property type="entry name" value="HTH_XRE"/>
    <property type="match status" value="1"/>
</dbReference>
<evidence type="ECO:0000313" key="3">
    <source>
        <dbReference type="EMBL" id="SDX31299.1"/>
    </source>
</evidence>
<dbReference type="PANTHER" id="PTHR46797">
    <property type="entry name" value="HTH-TYPE TRANSCRIPTIONAL REGULATOR"/>
    <property type="match status" value="1"/>
</dbReference>
<dbReference type="InterPro" id="IPR018653">
    <property type="entry name" value="ScfR_C"/>
</dbReference>
<keyword evidence="1" id="KW-0238">DNA-binding</keyword>
<protein>
    <recommendedName>
        <fullName evidence="2">HTH cro/C1-type domain-containing protein</fullName>
    </recommendedName>
</protein>